<proteinExistence type="predicted"/>
<evidence type="ECO:0000313" key="3">
    <source>
        <dbReference type="EnsemblMetazoa" id="Aqu2.1.35696_001"/>
    </source>
</evidence>
<keyword evidence="1" id="KW-0732">Signal</keyword>
<dbReference type="Gene3D" id="3.30.420.10">
    <property type="entry name" value="Ribonuclease H-like superfamily/Ribonuclease H"/>
    <property type="match status" value="1"/>
</dbReference>
<feature type="chain" id="PRO_5010853866" description="Integrase catalytic domain-containing protein" evidence="1">
    <location>
        <begin position="23"/>
        <end position="213"/>
    </location>
</feature>
<dbReference type="InterPro" id="IPR050951">
    <property type="entry name" value="Retrovirus_Pol_polyprotein"/>
</dbReference>
<dbReference type="OrthoDB" id="10063139at2759"/>
<feature type="signal peptide" evidence="1">
    <location>
        <begin position="1"/>
        <end position="22"/>
    </location>
</feature>
<dbReference type="InterPro" id="IPR012337">
    <property type="entry name" value="RNaseH-like_sf"/>
</dbReference>
<dbReference type="GO" id="GO:0015074">
    <property type="term" value="P:DNA integration"/>
    <property type="evidence" value="ECO:0007669"/>
    <property type="project" value="InterPro"/>
</dbReference>
<dbReference type="AlphaFoldDB" id="A0A1X7V6S7"/>
<dbReference type="GO" id="GO:0003676">
    <property type="term" value="F:nucleic acid binding"/>
    <property type="evidence" value="ECO:0007669"/>
    <property type="project" value="InterPro"/>
</dbReference>
<dbReference type="InParanoid" id="A0A1X7V6S7"/>
<dbReference type="SUPFAM" id="SSF53098">
    <property type="entry name" value="Ribonuclease H-like"/>
    <property type="match status" value="1"/>
</dbReference>
<evidence type="ECO:0000259" key="2">
    <source>
        <dbReference type="PROSITE" id="PS50994"/>
    </source>
</evidence>
<dbReference type="STRING" id="400682.A0A1X7V6S7"/>
<feature type="domain" description="Integrase catalytic" evidence="2">
    <location>
        <begin position="1"/>
        <end position="113"/>
    </location>
</feature>
<sequence>MSSTTSAKTIFFVMFLLNMVSQTIFDNGPQYTSGEFHQFFSHNGIRHTRTAPYHPATNGLTERFVQTFNKAISVGRRDGRTSKHKLATFFLHYRTTPHLLTGHPRSVLFNDPSSKTDLALLKPDIIRVQDGQEVQKSAYDHHTQENFEINDSLMVRIHWDNHQYWEPRIITETISQVSFVVKLEDDTSHHCHMDQLCKMFSSSGDSSNDTPDQ</sequence>
<dbReference type="PANTHER" id="PTHR37984:SF5">
    <property type="entry name" value="PROTEIN NYNRIN-LIKE"/>
    <property type="match status" value="1"/>
</dbReference>
<evidence type="ECO:0000256" key="1">
    <source>
        <dbReference type="SAM" id="SignalP"/>
    </source>
</evidence>
<name>A0A1X7V6S7_AMPQE</name>
<dbReference type="InterPro" id="IPR036397">
    <property type="entry name" value="RNaseH_sf"/>
</dbReference>
<dbReference type="PANTHER" id="PTHR37984">
    <property type="entry name" value="PROTEIN CBG26694"/>
    <property type="match status" value="1"/>
</dbReference>
<organism evidence="3">
    <name type="scientific">Amphimedon queenslandica</name>
    <name type="common">Sponge</name>
    <dbReference type="NCBI Taxonomy" id="400682"/>
    <lineage>
        <taxon>Eukaryota</taxon>
        <taxon>Metazoa</taxon>
        <taxon>Porifera</taxon>
        <taxon>Demospongiae</taxon>
        <taxon>Heteroscleromorpha</taxon>
        <taxon>Haplosclerida</taxon>
        <taxon>Niphatidae</taxon>
        <taxon>Amphimedon</taxon>
    </lineage>
</organism>
<dbReference type="PROSITE" id="PS50994">
    <property type="entry name" value="INTEGRASE"/>
    <property type="match status" value="1"/>
</dbReference>
<dbReference type="InterPro" id="IPR001584">
    <property type="entry name" value="Integrase_cat-core"/>
</dbReference>
<dbReference type="EnsemblMetazoa" id="Aqu2.1.35696_001">
    <property type="protein sequence ID" value="Aqu2.1.35696_001"/>
    <property type="gene ID" value="Aqu2.1.35696"/>
</dbReference>
<dbReference type="eggNOG" id="KOG0017">
    <property type="taxonomic scope" value="Eukaryota"/>
</dbReference>
<reference evidence="3" key="1">
    <citation type="submission" date="2017-05" db="UniProtKB">
        <authorList>
            <consortium name="EnsemblMetazoa"/>
        </authorList>
    </citation>
    <scope>IDENTIFICATION</scope>
</reference>
<protein>
    <recommendedName>
        <fullName evidence="2">Integrase catalytic domain-containing protein</fullName>
    </recommendedName>
</protein>
<accession>A0A1X7V6S7</accession>